<keyword evidence="4 7" id="KW-1133">Transmembrane helix</keyword>
<protein>
    <recommendedName>
        <fullName evidence="8">Ima1 N-terminal domain-containing protein</fullName>
    </recommendedName>
</protein>
<feature type="transmembrane region" description="Helical" evidence="7">
    <location>
        <begin position="6"/>
        <end position="32"/>
    </location>
</feature>
<dbReference type="InterPro" id="IPR018617">
    <property type="entry name" value="Ima1_N"/>
</dbReference>
<comment type="similarity">
    <text evidence="2">Belongs to the TMEM201 family.</text>
</comment>
<dbReference type="OrthoDB" id="5966927at2759"/>
<keyword evidence="6" id="KW-0539">Nucleus</keyword>
<evidence type="ECO:0000256" key="3">
    <source>
        <dbReference type="ARBA" id="ARBA00022692"/>
    </source>
</evidence>
<dbReference type="InParanoid" id="A0A1Y1KDT2"/>
<evidence type="ECO:0000256" key="4">
    <source>
        <dbReference type="ARBA" id="ARBA00022989"/>
    </source>
</evidence>
<evidence type="ECO:0000313" key="9">
    <source>
        <dbReference type="EMBL" id="JAV59524.1"/>
    </source>
</evidence>
<dbReference type="GO" id="GO:0005637">
    <property type="term" value="C:nuclear inner membrane"/>
    <property type="evidence" value="ECO:0007669"/>
    <property type="project" value="UniProtKB-SubCell"/>
</dbReference>
<dbReference type="PANTHER" id="PTHR28646:SF1">
    <property type="entry name" value="TRANSMEMBRANE PROTEIN 201"/>
    <property type="match status" value="1"/>
</dbReference>
<dbReference type="PANTHER" id="PTHR28646">
    <property type="entry name" value="TRANSMEMBRANE PROTEIN 201"/>
    <property type="match status" value="1"/>
</dbReference>
<evidence type="ECO:0000259" key="8">
    <source>
        <dbReference type="Pfam" id="PF09779"/>
    </source>
</evidence>
<accession>A0A1Y1KDT2</accession>
<feature type="domain" description="Ima1 N-terminal" evidence="8">
    <location>
        <begin position="40"/>
        <end position="153"/>
    </location>
</feature>
<evidence type="ECO:0000256" key="5">
    <source>
        <dbReference type="ARBA" id="ARBA00023136"/>
    </source>
</evidence>
<organism evidence="9">
    <name type="scientific">Photinus pyralis</name>
    <name type="common">Common eastern firefly</name>
    <name type="synonym">Lampyris pyralis</name>
    <dbReference type="NCBI Taxonomy" id="7054"/>
    <lineage>
        <taxon>Eukaryota</taxon>
        <taxon>Metazoa</taxon>
        <taxon>Ecdysozoa</taxon>
        <taxon>Arthropoda</taxon>
        <taxon>Hexapoda</taxon>
        <taxon>Insecta</taxon>
        <taxon>Pterygota</taxon>
        <taxon>Neoptera</taxon>
        <taxon>Endopterygota</taxon>
        <taxon>Coleoptera</taxon>
        <taxon>Polyphaga</taxon>
        <taxon>Elateriformia</taxon>
        <taxon>Elateroidea</taxon>
        <taxon>Lampyridae</taxon>
        <taxon>Lampyrinae</taxon>
        <taxon>Photinus</taxon>
    </lineage>
</organism>
<keyword evidence="5 7" id="KW-0472">Membrane</keyword>
<dbReference type="GO" id="GO:0051015">
    <property type="term" value="F:actin filament binding"/>
    <property type="evidence" value="ECO:0007669"/>
    <property type="project" value="TreeGrafter"/>
</dbReference>
<gene>
    <name evidence="10" type="ORF">PPYR_12335</name>
</gene>
<comment type="subcellular location">
    <subcellularLocation>
        <location evidence="1">Nucleus inner membrane</location>
        <topology evidence="1">Multi-pass membrane protein</topology>
    </subcellularLocation>
</comment>
<reference evidence="10" key="3">
    <citation type="submission" date="2019-08" db="EMBL/GenBank/DDBJ databases">
        <authorList>
            <consortium name="Photinus pyralis genome working group"/>
            <person name="Fallon T.R."/>
            <person name="Sander Lower S.E."/>
            <person name="Weng J.-K."/>
        </authorList>
    </citation>
    <scope>NUCLEOTIDE SEQUENCE</scope>
    <source>
        <strain evidence="10">1611_PpyrPB1</strain>
        <tissue evidence="10">Whole body</tissue>
    </source>
</reference>
<sequence length="586" mass="67205">MEKKSIDFILIFPLLLLSFVIVLIIVNVAVYVRRKFPVKVNCWFCNQWTKVPYNSKDAFECPACLQYNGFSKDGGYNKVLPEQYDVSSTKSVSGKYTQSNGLCQLCNNNQKLRVFQLANFVPLDEANYDTEIEHFQKQLDKAYKLCRQCQKTVQTTIRKQNCLLGIDVQKRISAGFSMMDLTQTTSGLKRMYFRKIVFYAIVVFSILNICYVLRQNVLINSVHLQKAKELCSNYSKDVFSRFDVEQLWEAPYVSDFLVVVEVAWMSISDVFTSLTEALFGNALVIRTQFWLFFVGLLLQLVWLCVNPENFKKNVFISFVSLIMLLLDLGYISYSKVDVETLSLPVAILNILSMWLSYTAIKTKQRKPPSKLLKKKIKQKTIFAEDDTPKPTVTDESCFISKLVNDTPLITLKDKRGQHIPAENLFVNNADLDVSLNKLHIGTTPLKRSPPKTSWPVLERPRPVISPARFQFDNYQTNQSQNSRNLYTSQSNFAGFACNSFYSPPVCNIGPQSPFNHTCCPQYSCGGSVYRPLINNEQLVYISPNYLQSGDLYEILRQNFSNGIFDASYNESFNKQQFQSAGYKKFN</sequence>
<dbReference type="GO" id="GO:0005521">
    <property type="term" value="F:lamin binding"/>
    <property type="evidence" value="ECO:0007669"/>
    <property type="project" value="TreeGrafter"/>
</dbReference>
<dbReference type="Pfam" id="PF09779">
    <property type="entry name" value="Ima1_N"/>
    <property type="match status" value="1"/>
</dbReference>
<feature type="transmembrane region" description="Helical" evidence="7">
    <location>
        <begin position="288"/>
        <end position="305"/>
    </location>
</feature>
<dbReference type="InterPro" id="IPR040041">
    <property type="entry name" value="TMEM201"/>
</dbReference>
<dbReference type="EMBL" id="VVIM01000008">
    <property type="protein sequence ID" value="KAB0795496.1"/>
    <property type="molecule type" value="Genomic_DNA"/>
</dbReference>
<evidence type="ECO:0000313" key="11">
    <source>
        <dbReference type="Proteomes" id="UP000327044"/>
    </source>
</evidence>
<evidence type="ECO:0000256" key="1">
    <source>
        <dbReference type="ARBA" id="ARBA00004473"/>
    </source>
</evidence>
<name>A0A1Y1KDT2_PHOPY</name>
<evidence type="ECO:0000256" key="6">
    <source>
        <dbReference type="ARBA" id="ARBA00023242"/>
    </source>
</evidence>
<dbReference type="EMBL" id="GEZM01086356">
    <property type="protein sequence ID" value="JAV59524.1"/>
    <property type="molecule type" value="Transcribed_RNA"/>
</dbReference>
<evidence type="ECO:0000256" key="2">
    <source>
        <dbReference type="ARBA" id="ARBA00007600"/>
    </source>
</evidence>
<dbReference type="AlphaFoldDB" id="A0A1Y1KDT2"/>
<keyword evidence="3 7" id="KW-0812">Transmembrane</keyword>
<evidence type="ECO:0000313" key="10">
    <source>
        <dbReference type="EMBL" id="KAB0795496.1"/>
    </source>
</evidence>
<reference evidence="9" key="1">
    <citation type="journal article" date="2016" name="Sci. Rep.">
        <title>Molecular characterization of firefly nuptial gifts: a multi-omics approach sheds light on postcopulatory sexual selection.</title>
        <authorList>
            <person name="Al-Wathiqui N."/>
            <person name="Fallon T.R."/>
            <person name="South A."/>
            <person name="Weng J.K."/>
            <person name="Lewis S.M."/>
        </authorList>
    </citation>
    <scope>NUCLEOTIDE SEQUENCE</scope>
</reference>
<reference evidence="10 11" key="2">
    <citation type="journal article" date="2018" name="Elife">
        <title>Firefly genomes illuminate parallel origins of bioluminescence in beetles.</title>
        <authorList>
            <person name="Fallon T.R."/>
            <person name="Lower S.E."/>
            <person name="Chang C.H."/>
            <person name="Bessho-Uehara M."/>
            <person name="Martin G.J."/>
            <person name="Bewick A.J."/>
            <person name="Behringer M."/>
            <person name="Debat H.J."/>
            <person name="Wong I."/>
            <person name="Day J.C."/>
            <person name="Suvorov A."/>
            <person name="Silva C.J."/>
            <person name="Stanger-Hall K.F."/>
            <person name="Hall D.W."/>
            <person name="Schmitz R.J."/>
            <person name="Nelson D.R."/>
            <person name="Lewis S.M."/>
            <person name="Shigenobu S."/>
            <person name="Bybee S.M."/>
            <person name="Larracuente A.M."/>
            <person name="Oba Y."/>
            <person name="Weng J.K."/>
        </authorList>
    </citation>
    <scope>NUCLEOTIDE SEQUENCE [LARGE SCALE GENOMIC DNA]</scope>
    <source>
        <strain evidence="10">1611_PpyrPB1</strain>
        <tissue evidence="10">Whole body</tissue>
    </source>
</reference>
<proteinExistence type="inferred from homology"/>
<dbReference type="Proteomes" id="UP000327044">
    <property type="component" value="Unassembled WGS sequence"/>
</dbReference>
<keyword evidence="11" id="KW-1185">Reference proteome</keyword>
<feature type="transmembrane region" description="Helical" evidence="7">
    <location>
        <begin position="196"/>
        <end position="214"/>
    </location>
</feature>
<dbReference type="GO" id="GO:0030473">
    <property type="term" value="P:nuclear migration along microtubule"/>
    <property type="evidence" value="ECO:0007669"/>
    <property type="project" value="TreeGrafter"/>
</dbReference>
<feature type="transmembrane region" description="Helical" evidence="7">
    <location>
        <begin position="340"/>
        <end position="360"/>
    </location>
</feature>
<evidence type="ECO:0000256" key="7">
    <source>
        <dbReference type="SAM" id="Phobius"/>
    </source>
</evidence>
<feature type="transmembrane region" description="Helical" evidence="7">
    <location>
        <begin position="314"/>
        <end position="334"/>
    </location>
</feature>